<evidence type="ECO:0000256" key="1">
    <source>
        <dbReference type="SAM" id="SignalP"/>
    </source>
</evidence>
<feature type="signal peptide" evidence="1">
    <location>
        <begin position="1"/>
        <end position="30"/>
    </location>
</feature>
<evidence type="ECO:0000313" key="3">
    <source>
        <dbReference type="Proteomes" id="UP000190027"/>
    </source>
</evidence>
<name>A0A1T4XRJ6_9BACT</name>
<dbReference type="Proteomes" id="UP000190027">
    <property type="component" value="Unassembled WGS sequence"/>
</dbReference>
<evidence type="ECO:0000313" key="2">
    <source>
        <dbReference type="EMBL" id="SKA92180.1"/>
    </source>
</evidence>
<keyword evidence="3" id="KW-1185">Reference proteome</keyword>
<organism evidence="2 3">
    <name type="scientific">Paucidesulfovibrio gracilis DSM 16080</name>
    <dbReference type="NCBI Taxonomy" id="1121449"/>
    <lineage>
        <taxon>Bacteria</taxon>
        <taxon>Pseudomonadati</taxon>
        <taxon>Thermodesulfobacteriota</taxon>
        <taxon>Desulfovibrionia</taxon>
        <taxon>Desulfovibrionales</taxon>
        <taxon>Desulfovibrionaceae</taxon>
        <taxon>Paucidesulfovibrio</taxon>
    </lineage>
</organism>
<protein>
    <submittedName>
        <fullName evidence="2">Uncharacterized protein</fullName>
    </submittedName>
</protein>
<dbReference type="EMBL" id="FUYC01000015">
    <property type="protein sequence ID" value="SKA92180.1"/>
    <property type="molecule type" value="Genomic_DNA"/>
</dbReference>
<feature type="chain" id="PRO_5013024372" evidence="1">
    <location>
        <begin position="31"/>
        <end position="147"/>
    </location>
</feature>
<dbReference type="STRING" id="1121449.SAMN02745704_02397"/>
<dbReference type="AlphaFoldDB" id="A0A1T4XRJ6"/>
<proteinExistence type="predicted"/>
<keyword evidence="1" id="KW-0732">Signal</keyword>
<gene>
    <name evidence="2" type="ORF">SAMN02745704_02397</name>
</gene>
<reference evidence="2 3" key="1">
    <citation type="submission" date="2017-02" db="EMBL/GenBank/DDBJ databases">
        <authorList>
            <person name="Peterson S.W."/>
        </authorList>
    </citation>
    <scope>NUCLEOTIDE SEQUENCE [LARGE SCALE GENOMIC DNA]</scope>
    <source>
        <strain evidence="2 3">DSM 16080</strain>
    </source>
</reference>
<sequence length="147" mass="15496">MTGNGWKWKKMVVAVMTAALLALCASSAFAYGGGGGSGGLFNINPGGDVVDPMTNLLTPPEFDDEFKPFEFTYDPIQTESVGPTDPTIPDLTRDELLRIVIISGYAGKVALRLVTGEGVFNVVMLASDVRNLMKHTGALLSGEGLGD</sequence>
<dbReference type="RefSeq" id="WP_078717942.1">
    <property type="nucleotide sequence ID" value="NZ_FUYC01000015.1"/>
</dbReference>
<accession>A0A1T4XRJ6</accession>